<evidence type="ECO:0000259" key="8">
    <source>
        <dbReference type="PROSITE" id="PS50250"/>
    </source>
</evidence>
<dbReference type="GO" id="GO:0005737">
    <property type="term" value="C:cytoplasm"/>
    <property type="evidence" value="ECO:0007669"/>
    <property type="project" value="UniProtKB-SubCell"/>
</dbReference>
<evidence type="ECO:0000256" key="7">
    <source>
        <dbReference type="ARBA" id="ARBA00023242"/>
    </source>
</evidence>
<dbReference type="InterPro" id="IPR036390">
    <property type="entry name" value="WH_DNA-bd_sf"/>
</dbReference>
<gene>
    <name evidence="9" type="ORF">GAYE_SCF19G3934</name>
</gene>
<dbReference type="Pfam" id="PF22788">
    <property type="entry name" value="COP9_hel_rpt"/>
    <property type="match status" value="1"/>
</dbReference>
<evidence type="ECO:0000256" key="4">
    <source>
        <dbReference type="ARBA" id="ARBA00014878"/>
    </source>
</evidence>
<dbReference type="SMART" id="SM00088">
    <property type="entry name" value="PINT"/>
    <property type="match status" value="1"/>
</dbReference>
<accession>A0AAV9IF97</accession>
<dbReference type="Proteomes" id="UP001300502">
    <property type="component" value="Unassembled WGS sequence"/>
</dbReference>
<dbReference type="InterPro" id="IPR055089">
    <property type="entry name" value="COP9_N"/>
</dbReference>
<dbReference type="AlphaFoldDB" id="A0AAV9IF97"/>
<keyword evidence="5" id="KW-0963">Cytoplasm</keyword>
<comment type="caution">
    <text evidence="9">The sequence shown here is derived from an EMBL/GenBank/DDBJ whole genome shotgun (WGS) entry which is preliminary data.</text>
</comment>
<dbReference type="Gene3D" id="1.25.40.570">
    <property type="match status" value="1"/>
</dbReference>
<evidence type="ECO:0000256" key="1">
    <source>
        <dbReference type="ARBA" id="ARBA00004123"/>
    </source>
</evidence>
<comment type="similarity">
    <text evidence="3">Belongs to the CSN3 family.</text>
</comment>
<keyword evidence="10" id="KW-1185">Reference proteome</keyword>
<comment type="subcellular location">
    <subcellularLocation>
        <location evidence="2">Cytoplasm</location>
    </subcellularLocation>
    <subcellularLocation>
        <location evidence="1">Nucleus</location>
    </subcellularLocation>
</comment>
<dbReference type="InterPro" id="IPR050756">
    <property type="entry name" value="CSN3"/>
</dbReference>
<keyword evidence="6" id="KW-0736">Signalosome</keyword>
<evidence type="ECO:0000313" key="9">
    <source>
        <dbReference type="EMBL" id="KAK4526023.1"/>
    </source>
</evidence>
<name>A0AAV9IF97_9RHOD</name>
<dbReference type="PROSITE" id="PS50250">
    <property type="entry name" value="PCI"/>
    <property type="match status" value="1"/>
</dbReference>
<dbReference type="EMBL" id="JANCYU010000036">
    <property type="protein sequence ID" value="KAK4526023.1"/>
    <property type="molecule type" value="Genomic_DNA"/>
</dbReference>
<dbReference type="PANTHER" id="PTHR10758">
    <property type="entry name" value="26S PROTEASOME NON-ATPASE REGULATORY SUBUNIT 3/COP9 SIGNALOSOME COMPLEX SUBUNIT 3"/>
    <property type="match status" value="1"/>
</dbReference>
<feature type="domain" description="PCI" evidence="8">
    <location>
        <begin position="202"/>
        <end position="370"/>
    </location>
</feature>
<dbReference type="SUPFAM" id="SSF46785">
    <property type="entry name" value="Winged helix' DNA-binding domain"/>
    <property type="match status" value="1"/>
</dbReference>
<evidence type="ECO:0000256" key="6">
    <source>
        <dbReference type="ARBA" id="ARBA00022790"/>
    </source>
</evidence>
<evidence type="ECO:0000256" key="3">
    <source>
        <dbReference type="ARBA" id="ARBA00007084"/>
    </source>
</evidence>
<evidence type="ECO:0000313" key="10">
    <source>
        <dbReference type="Proteomes" id="UP001300502"/>
    </source>
</evidence>
<evidence type="ECO:0000256" key="2">
    <source>
        <dbReference type="ARBA" id="ARBA00004496"/>
    </source>
</evidence>
<proteinExistence type="inferred from homology"/>
<evidence type="ECO:0000256" key="5">
    <source>
        <dbReference type="ARBA" id="ARBA00022490"/>
    </source>
</evidence>
<protein>
    <recommendedName>
        <fullName evidence="4">COP9 signalosome complex subunit 3</fullName>
    </recommendedName>
</protein>
<keyword evidence="7" id="KW-0539">Nucleus</keyword>
<reference evidence="9 10" key="1">
    <citation type="submission" date="2022-07" db="EMBL/GenBank/DDBJ databases">
        <title>Genome-wide signatures of adaptation to extreme environments.</title>
        <authorList>
            <person name="Cho C.H."/>
            <person name="Yoon H.S."/>
        </authorList>
    </citation>
    <scope>NUCLEOTIDE SEQUENCE [LARGE SCALE GENOMIC DNA]</scope>
    <source>
        <strain evidence="9 10">108.79 E11</strain>
    </source>
</reference>
<dbReference type="Pfam" id="PF01399">
    <property type="entry name" value="PCI"/>
    <property type="match status" value="1"/>
</dbReference>
<dbReference type="PANTHER" id="PTHR10758:SF1">
    <property type="entry name" value="COP9 SIGNALOSOME COMPLEX SUBUNIT 3"/>
    <property type="match status" value="1"/>
</dbReference>
<sequence length="433" mass="50256">MPTNIRESIVSILQSCRQFIAQGQWKQVRMLLIENTPILQHCTPQIFGDILQQIENAQLLLLLLRVVSLQWHHDDLQITLRYFYDLLQQLQPPVNVIVLEELQSLALFLSQKSIEQPRHCPVLATVLPFRFLCIQTADGEDIHPRFLSLFFKSCVLSKSYSVGNRFMESRKWSVKLEENTVDPCDVLLTFYYAAIIYLGVKDYGKALQSLNRLFSVPSNVISDVAVDAYKKYVLVSLMVKDSVEPLAKFSGLFIQRQLKNYCQEYLALAKEFEQRDIGKLVQVMENYRPVFQRDMHWGLVKETFKALLRSNMKNLTRTFLTLSLEDVATKANLKDSQEAERLLRSMVYRGEISAVIDQRAQMVSFALGSLEEEEKGASSSNKKNTWNPTMLAESRRCIDLFHQLTQFYQNLSMDPQYMYREQDVEEVLDHSFC</sequence>
<dbReference type="GO" id="GO:0008180">
    <property type="term" value="C:COP9 signalosome"/>
    <property type="evidence" value="ECO:0007669"/>
    <property type="project" value="UniProtKB-KW"/>
</dbReference>
<dbReference type="InterPro" id="IPR000717">
    <property type="entry name" value="PCI_dom"/>
</dbReference>
<dbReference type="GO" id="GO:0006511">
    <property type="term" value="P:ubiquitin-dependent protein catabolic process"/>
    <property type="evidence" value="ECO:0007669"/>
    <property type="project" value="TreeGrafter"/>
</dbReference>
<organism evidence="9 10">
    <name type="scientific">Galdieria yellowstonensis</name>
    <dbReference type="NCBI Taxonomy" id="3028027"/>
    <lineage>
        <taxon>Eukaryota</taxon>
        <taxon>Rhodophyta</taxon>
        <taxon>Bangiophyceae</taxon>
        <taxon>Galdieriales</taxon>
        <taxon>Galdieriaceae</taxon>
        <taxon>Galdieria</taxon>
    </lineage>
</organism>